<evidence type="ECO:0000259" key="2">
    <source>
        <dbReference type="Pfam" id="PF09444"/>
    </source>
</evidence>
<feature type="compositionally biased region" description="Basic and acidic residues" evidence="1">
    <location>
        <begin position="1255"/>
        <end position="1287"/>
    </location>
</feature>
<feature type="domain" description="DNA replication checkpoint mediator MRC1" evidence="2">
    <location>
        <begin position="1075"/>
        <end position="1216"/>
    </location>
</feature>
<dbReference type="Pfam" id="PF09444">
    <property type="entry name" value="MRC1"/>
    <property type="match status" value="1"/>
</dbReference>
<feature type="compositionally biased region" description="Low complexity" evidence="1">
    <location>
        <begin position="991"/>
        <end position="1013"/>
    </location>
</feature>
<feature type="region of interest" description="Disordered" evidence="1">
    <location>
        <begin position="1"/>
        <end position="293"/>
    </location>
</feature>
<feature type="compositionally biased region" description="Low complexity" evidence="1">
    <location>
        <begin position="152"/>
        <end position="163"/>
    </location>
</feature>
<feature type="compositionally biased region" description="Basic residues" evidence="1">
    <location>
        <begin position="628"/>
        <end position="637"/>
    </location>
</feature>
<feature type="compositionally biased region" description="Acidic residues" evidence="1">
    <location>
        <begin position="568"/>
        <end position="580"/>
    </location>
</feature>
<name>A0AAD7F4A8_9AGAR</name>
<proteinExistence type="predicted"/>
<evidence type="ECO:0000313" key="3">
    <source>
        <dbReference type="EMBL" id="KAJ7367974.1"/>
    </source>
</evidence>
<feature type="compositionally biased region" description="Basic residues" evidence="1">
    <location>
        <begin position="182"/>
        <end position="191"/>
    </location>
</feature>
<feature type="compositionally biased region" description="Acidic residues" evidence="1">
    <location>
        <begin position="763"/>
        <end position="772"/>
    </location>
</feature>
<feature type="compositionally biased region" description="Acidic residues" evidence="1">
    <location>
        <begin position="596"/>
        <end position="622"/>
    </location>
</feature>
<feature type="region of interest" description="Disordered" evidence="1">
    <location>
        <begin position="1167"/>
        <end position="1204"/>
    </location>
</feature>
<dbReference type="Proteomes" id="UP001218218">
    <property type="component" value="Unassembled WGS sequence"/>
</dbReference>
<feature type="compositionally biased region" description="Polar residues" evidence="1">
    <location>
        <begin position="125"/>
        <end position="143"/>
    </location>
</feature>
<sequence length="1401" mass="152955">MSDPIKRPLRIYGKPKDTVSDEASASLQSSGPFGSSTIPTSRPIASHLAEKNLQAPSSSRHSLTFAVADDQGSDEEGSDASGGFQFGWKAKMKAMDEEMSADDDDSVPAIVADASRPADDRSPTIVRSNSPSRTVPNSPSLQDAPSVAQDVSGGSLSTLAASSDFDAIESRTPPVSPPPTASHRRGKRRAVIRSSDEDTEDDSQGSARRSRVIPHPIASPKSRPSSTPPTSDNDLPAQIPLVNPRSKGKGKPALSRTQVPPLQFDNELAVGHKKRPSDTGLSKTKLKAPTKKDKLETIRDRGRIAGGQRAAVQHASVSGDLSLGKFWKTLQADKTAPLARTATAEDPISSFSSSPGEQRIANASAEKPLLESMIVSPEAELPALDQSDDEMPAVGDLLDQMKQEEAKAELQRELAARKLKLAAATRRATYANESDDDDLEITGPSDTKAKDLIADRGSGSKHKPSEGRKRQLALGGITLRQQREKQNPTPVGGLLTQEQLNKEMAKRVAQSNAELTKKKEDEWVRRGGQVAAVGGSADESAKTNALKTFTEKGQKNAEAREARMQVAFDEEDDASDEDWIEDRGSASPRAQQDSDGNTEDADITMVNPDEDENEEMGEDAENEAPLQVKRRGPRHSRAIVDSESENDENDENAAPLTNSASGVLRERRTLQEGEILASPMEHPAAAIRHGSASSTDERTEDEGDKENDTHLMYDRSEDKENKVVPRHPLETRPGLGRQSSLFGLEDGIQRRLSMSPGNPEPMSDAENDENNENDNNMGGNRRRPFQSLLEEDPFLAKPGSSPVADFAARLSQASPLPEHSLDSPESTLRPSLDVTTRIGAKGFSQFSDDESVSFKGAPLQPGFSDLFETGTAPKRPLGLSASFSGKPETGLFALRDRNVSLGLTQDVDLQPAFEVGDHLKRQADAVFEKEQEFLWEAANRKSEAKQQELYINDHGFLTQTRPDVEEPEIYQPSSPATAVDTSGTPETFADTPLSLLGSQSSQSSLRRPLRTLSFTKAVPLERSPERSPLVRLAKRTRTPPPRSKSPSPSNSPTLHIKKNAFDVLRQAPRPKQVLKKSEFVAEEAQESDDDEMVAFGGKQKDDDGEEDGEDLDRTLETLVDDQEMGDDVVAADRVLEKFQEHAHEDDLANEKYQQDVVQGIIRKKRRNRGFGIDDSDSDDEEDDMRKRKMRRGLHEPKVAEHVSKLAENPATLPFFQVYRKDLDPGDDMEFAYLQETQPEAGAGEDAEMNSDGEEERGSLTRQELVEKLRDVSRQEHVEPELDPHDISWMDGDSDGETETKVKISRREARNNRINPLQGGAERDQRMHQWAKQEGRSRNAGTGRASGRNAVTGQNARAKAGGGSLRAGAQGAQKPAEARRSLGVKPSVLSVVASDRSTRFGA</sequence>
<feature type="compositionally biased region" description="Acidic residues" evidence="1">
    <location>
        <begin position="1080"/>
        <end position="1092"/>
    </location>
</feature>
<dbReference type="InterPro" id="IPR018564">
    <property type="entry name" value="Repl_chkpnt_MRC1_dom"/>
</dbReference>
<feature type="region of interest" description="Disordered" evidence="1">
    <location>
        <begin position="1234"/>
        <end position="1385"/>
    </location>
</feature>
<feature type="compositionally biased region" description="Acidic residues" evidence="1">
    <location>
        <begin position="1242"/>
        <end position="1254"/>
    </location>
</feature>
<feature type="region of interest" description="Disordered" evidence="1">
    <location>
        <begin position="341"/>
        <end position="391"/>
    </location>
</feature>
<feature type="compositionally biased region" description="Acidic residues" evidence="1">
    <location>
        <begin position="1173"/>
        <end position="1182"/>
    </location>
</feature>
<keyword evidence="4" id="KW-1185">Reference proteome</keyword>
<feature type="compositionally biased region" description="Low complexity" evidence="1">
    <location>
        <begin position="219"/>
        <end position="231"/>
    </location>
</feature>
<evidence type="ECO:0000313" key="4">
    <source>
        <dbReference type="Proteomes" id="UP001218218"/>
    </source>
</evidence>
<feature type="compositionally biased region" description="Polar residues" evidence="1">
    <location>
        <begin position="21"/>
        <end position="40"/>
    </location>
</feature>
<feature type="compositionally biased region" description="Basic and acidic residues" evidence="1">
    <location>
        <begin position="1297"/>
        <end position="1310"/>
    </location>
</feature>
<protein>
    <recommendedName>
        <fullName evidence="2">DNA replication checkpoint mediator MRC1 domain-containing protein</fullName>
    </recommendedName>
</protein>
<organism evidence="3 4">
    <name type="scientific">Mycena albidolilacea</name>
    <dbReference type="NCBI Taxonomy" id="1033008"/>
    <lineage>
        <taxon>Eukaryota</taxon>
        <taxon>Fungi</taxon>
        <taxon>Dikarya</taxon>
        <taxon>Basidiomycota</taxon>
        <taxon>Agaricomycotina</taxon>
        <taxon>Agaricomycetes</taxon>
        <taxon>Agaricomycetidae</taxon>
        <taxon>Agaricales</taxon>
        <taxon>Marasmiineae</taxon>
        <taxon>Mycenaceae</taxon>
        <taxon>Mycena</taxon>
    </lineage>
</organism>
<feature type="compositionally biased region" description="Basic and acidic residues" evidence="1">
    <location>
        <begin position="706"/>
        <end position="730"/>
    </location>
</feature>
<feature type="region of interest" description="Disordered" evidence="1">
    <location>
        <begin position="425"/>
        <end position="493"/>
    </location>
</feature>
<feature type="compositionally biased region" description="Low complexity" evidence="1">
    <location>
        <begin position="1044"/>
        <end position="1053"/>
    </location>
</feature>
<accession>A0AAD7F4A8</accession>
<dbReference type="EMBL" id="JARIHO010000001">
    <property type="protein sequence ID" value="KAJ7367974.1"/>
    <property type="molecule type" value="Genomic_DNA"/>
</dbReference>
<feature type="compositionally biased region" description="Basic and acidic residues" evidence="1">
    <location>
        <begin position="1320"/>
        <end position="1336"/>
    </location>
</feature>
<feature type="compositionally biased region" description="Polar residues" evidence="1">
    <location>
        <begin position="971"/>
        <end position="985"/>
    </location>
</feature>
<feature type="compositionally biased region" description="Acidic residues" evidence="1">
    <location>
        <begin position="97"/>
        <end position="106"/>
    </location>
</feature>
<feature type="region of interest" description="Disordered" evidence="1">
    <location>
        <begin position="549"/>
        <end position="830"/>
    </location>
</feature>
<gene>
    <name evidence="3" type="ORF">DFH08DRAFT_10757</name>
</gene>
<reference evidence="3" key="1">
    <citation type="submission" date="2023-03" db="EMBL/GenBank/DDBJ databases">
        <title>Massive genome expansion in bonnet fungi (Mycena s.s.) driven by repeated elements and novel gene families across ecological guilds.</title>
        <authorList>
            <consortium name="Lawrence Berkeley National Laboratory"/>
            <person name="Harder C.B."/>
            <person name="Miyauchi S."/>
            <person name="Viragh M."/>
            <person name="Kuo A."/>
            <person name="Thoen E."/>
            <person name="Andreopoulos B."/>
            <person name="Lu D."/>
            <person name="Skrede I."/>
            <person name="Drula E."/>
            <person name="Henrissat B."/>
            <person name="Morin E."/>
            <person name="Kohler A."/>
            <person name="Barry K."/>
            <person name="LaButti K."/>
            <person name="Morin E."/>
            <person name="Salamov A."/>
            <person name="Lipzen A."/>
            <person name="Mereny Z."/>
            <person name="Hegedus B."/>
            <person name="Baldrian P."/>
            <person name="Stursova M."/>
            <person name="Weitz H."/>
            <person name="Taylor A."/>
            <person name="Grigoriev I.V."/>
            <person name="Nagy L.G."/>
            <person name="Martin F."/>
            <person name="Kauserud H."/>
        </authorList>
    </citation>
    <scope>NUCLEOTIDE SEQUENCE</scope>
    <source>
        <strain evidence="3">CBHHK002</strain>
    </source>
</reference>
<feature type="compositionally biased region" description="Basic and acidic residues" evidence="1">
    <location>
        <begin position="1192"/>
        <end position="1204"/>
    </location>
</feature>
<feature type="region of interest" description="Disordered" evidence="1">
    <location>
        <begin position="967"/>
        <end position="1125"/>
    </location>
</feature>
<feature type="compositionally biased region" description="Acidic residues" evidence="1">
    <location>
        <begin position="642"/>
        <end position="651"/>
    </location>
</feature>
<comment type="caution">
    <text evidence="3">The sequence shown here is derived from an EMBL/GenBank/DDBJ whole genome shotgun (WGS) entry which is preliminary data.</text>
</comment>
<feature type="compositionally biased region" description="Basic and acidic residues" evidence="1">
    <location>
        <begin position="549"/>
        <end position="563"/>
    </location>
</feature>
<evidence type="ECO:0000256" key="1">
    <source>
        <dbReference type="SAM" id="MobiDB-lite"/>
    </source>
</evidence>